<comment type="caution">
    <text evidence="1">The sequence shown here is derived from an EMBL/GenBank/DDBJ whole genome shotgun (WGS) entry which is preliminary data.</text>
</comment>
<protein>
    <submittedName>
        <fullName evidence="1">Uncharacterized protein</fullName>
    </submittedName>
</protein>
<evidence type="ECO:0000313" key="2">
    <source>
        <dbReference type="Proteomes" id="UP001562425"/>
    </source>
</evidence>
<name>A0ABD1CCQ3_CULPP</name>
<reference evidence="1 2" key="1">
    <citation type="submission" date="2024-05" db="EMBL/GenBank/DDBJ databases">
        <title>Culex pipiens pipiens assembly and annotation.</title>
        <authorList>
            <person name="Alout H."/>
            <person name="Durand T."/>
        </authorList>
    </citation>
    <scope>NUCLEOTIDE SEQUENCE [LARGE SCALE GENOMIC DNA]</scope>
    <source>
        <strain evidence="1">HA-2024</strain>
        <tissue evidence="1">Whole body</tissue>
    </source>
</reference>
<dbReference type="AlphaFoldDB" id="A0ABD1CCQ3"/>
<accession>A0ABD1CCQ3</accession>
<sequence>MDPNTWHSGHVTLAEKKHALCALQETIRFCRTPEALTHSTFRLVACFSSDPQVIQQCCDLLAQLMIKEGFTVGLAGDALGRFLRYLPLFFMCEGNGGTKERMVAGLAKLIQRFTKIINDNDQVVAEFPFGTLLNLNQMIFNGSLKGSRLLVDLILQTTQLASSLPNRSDHMVSKDMKKMIATSYSWLRNRTSSYTDVLDLSRFADCLLETYLGVKPMAKQYWIELQLELIYGTIFDSLLPDNRPVIVEFLLTILYGFLRRELDLDVKLAILRVLLQRGEGPRNTDHVLPKD</sequence>
<gene>
    <name evidence="1" type="ORF">pipiens_018355</name>
</gene>
<dbReference type="Proteomes" id="UP001562425">
    <property type="component" value="Unassembled WGS sequence"/>
</dbReference>
<proteinExistence type="predicted"/>
<dbReference type="EMBL" id="JBEHCU010013799">
    <property type="protein sequence ID" value="KAL1373952.1"/>
    <property type="molecule type" value="Genomic_DNA"/>
</dbReference>
<feature type="non-terminal residue" evidence="1">
    <location>
        <position position="291"/>
    </location>
</feature>
<organism evidence="1 2">
    <name type="scientific">Culex pipiens pipiens</name>
    <name type="common">Northern house mosquito</name>
    <dbReference type="NCBI Taxonomy" id="38569"/>
    <lineage>
        <taxon>Eukaryota</taxon>
        <taxon>Metazoa</taxon>
        <taxon>Ecdysozoa</taxon>
        <taxon>Arthropoda</taxon>
        <taxon>Hexapoda</taxon>
        <taxon>Insecta</taxon>
        <taxon>Pterygota</taxon>
        <taxon>Neoptera</taxon>
        <taxon>Endopterygota</taxon>
        <taxon>Diptera</taxon>
        <taxon>Nematocera</taxon>
        <taxon>Culicoidea</taxon>
        <taxon>Culicidae</taxon>
        <taxon>Culicinae</taxon>
        <taxon>Culicini</taxon>
        <taxon>Culex</taxon>
        <taxon>Culex</taxon>
    </lineage>
</organism>
<keyword evidence="2" id="KW-1185">Reference proteome</keyword>
<evidence type="ECO:0000313" key="1">
    <source>
        <dbReference type="EMBL" id="KAL1373952.1"/>
    </source>
</evidence>